<feature type="domain" description="HTH marR-type" evidence="4">
    <location>
        <begin position="8"/>
        <end position="140"/>
    </location>
</feature>
<evidence type="ECO:0000256" key="1">
    <source>
        <dbReference type="ARBA" id="ARBA00023015"/>
    </source>
</evidence>
<dbReference type="Pfam" id="PF01047">
    <property type="entry name" value="MarR"/>
    <property type="match status" value="1"/>
</dbReference>
<organism evidence="5 6">
    <name type="scientific">Gilvimarinus japonicus</name>
    <dbReference type="NCBI Taxonomy" id="1796469"/>
    <lineage>
        <taxon>Bacteria</taxon>
        <taxon>Pseudomonadati</taxon>
        <taxon>Pseudomonadota</taxon>
        <taxon>Gammaproteobacteria</taxon>
        <taxon>Cellvibrionales</taxon>
        <taxon>Cellvibrionaceae</taxon>
        <taxon>Gilvimarinus</taxon>
    </lineage>
</organism>
<keyword evidence="3" id="KW-0804">Transcription</keyword>
<protein>
    <submittedName>
        <fullName evidence="5">MarR family winged helix-turn-helix transcriptional regulator</fullName>
    </submittedName>
</protein>
<dbReference type="Proteomes" id="UP001595548">
    <property type="component" value="Unassembled WGS sequence"/>
</dbReference>
<dbReference type="InterPro" id="IPR036390">
    <property type="entry name" value="WH_DNA-bd_sf"/>
</dbReference>
<comment type="caution">
    <text evidence="5">The sequence shown here is derived from an EMBL/GenBank/DDBJ whole genome shotgun (WGS) entry which is preliminary data.</text>
</comment>
<evidence type="ECO:0000259" key="4">
    <source>
        <dbReference type="PROSITE" id="PS50995"/>
    </source>
</evidence>
<dbReference type="PRINTS" id="PR00598">
    <property type="entry name" value="HTHMARR"/>
</dbReference>
<name>A0ABV7HQ90_9GAMM</name>
<dbReference type="EMBL" id="JBHRTL010000006">
    <property type="protein sequence ID" value="MFC3154888.1"/>
    <property type="molecule type" value="Genomic_DNA"/>
</dbReference>
<gene>
    <name evidence="5" type="ORF">ACFOEB_06695</name>
</gene>
<dbReference type="SUPFAM" id="SSF46785">
    <property type="entry name" value="Winged helix' DNA-binding domain"/>
    <property type="match status" value="1"/>
</dbReference>
<evidence type="ECO:0000256" key="2">
    <source>
        <dbReference type="ARBA" id="ARBA00023125"/>
    </source>
</evidence>
<evidence type="ECO:0000256" key="3">
    <source>
        <dbReference type="ARBA" id="ARBA00023163"/>
    </source>
</evidence>
<evidence type="ECO:0000313" key="5">
    <source>
        <dbReference type="EMBL" id="MFC3154888.1"/>
    </source>
</evidence>
<dbReference type="RefSeq" id="WP_382415348.1">
    <property type="nucleotide sequence ID" value="NZ_AP031500.1"/>
</dbReference>
<sequence>MPQSFELHGSYTYWISRLASLMRESFNLALKDAGVSWPQWMILNCLYHNNAQTPAQLADCLGIDRSAITRLLDRLAEKTLILRTHDDGDRRSVRVTLTEYGSAKMPAIDERARAHQASFLSHLPATEVRAFKGNLQKLLRAGDVDTTHLWRNLD</sequence>
<evidence type="ECO:0000313" key="6">
    <source>
        <dbReference type="Proteomes" id="UP001595548"/>
    </source>
</evidence>
<dbReference type="PANTHER" id="PTHR42756:SF1">
    <property type="entry name" value="TRANSCRIPTIONAL REPRESSOR OF EMRAB OPERON"/>
    <property type="match status" value="1"/>
</dbReference>
<dbReference type="PROSITE" id="PS50995">
    <property type="entry name" value="HTH_MARR_2"/>
    <property type="match status" value="1"/>
</dbReference>
<keyword evidence="2" id="KW-0238">DNA-binding</keyword>
<keyword evidence="6" id="KW-1185">Reference proteome</keyword>
<keyword evidence="1" id="KW-0805">Transcription regulation</keyword>
<dbReference type="InterPro" id="IPR036388">
    <property type="entry name" value="WH-like_DNA-bd_sf"/>
</dbReference>
<dbReference type="Gene3D" id="1.10.10.10">
    <property type="entry name" value="Winged helix-like DNA-binding domain superfamily/Winged helix DNA-binding domain"/>
    <property type="match status" value="1"/>
</dbReference>
<accession>A0ABV7HQ90</accession>
<dbReference type="SMART" id="SM00347">
    <property type="entry name" value="HTH_MARR"/>
    <property type="match status" value="1"/>
</dbReference>
<dbReference type="InterPro" id="IPR000835">
    <property type="entry name" value="HTH_MarR-typ"/>
</dbReference>
<reference evidence="6" key="1">
    <citation type="journal article" date="2019" name="Int. J. Syst. Evol. Microbiol.">
        <title>The Global Catalogue of Microorganisms (GCM) 10K type strain sequencing project: providing services to taxonomists for standard genome sequencing and annotation.</title>
        <authorList>
            <consortium name="The Broad Institute Genomics Platform"/>
            <consortium name="The Broad Institute Genome Sequencing Center for Infectious Disease"/>
            <person name="Wu L."/>
            <person name="Ma J."/>
        </authorList>
    </citation>
    <scope>NUCLEOTIDE SEQUENCE [LARGE SCALE GENOMIC DNA]</scope>
    <source>
        <strain evidence="6">KCTC 52141</strain>
    </source>
</reference>
<dbReference type="PANTHER" id="PTHR42756">
    <property type="entry name" value="TRANSCRIPTIONAL REGULATOR, MARR"/>
    <property type="match status" value="1"/>
</dbReference>
<proteinExistence type="predicted"/>